<comment type="caution">
    <text evidence="1">The sequence shown here is derived from an EMBL/GenBank/DDBJ whole genome shotgun (WGS) entry which is preliminary data.</text>
</comment>
<gene>
    <name evidence="1" type="ORF">SMN809_LOCUS48803</name>
</gene>
<feature type="non-terminal residue" evidence="1">
    <location>
        <position position="26"/>
    </location>
</feature>
<accession>A0A8S3BUT6</accession>
<dbReference type="AlphaFoldDB" id="A0A8S3BUT6"/>
<evidence type="ECO:0000313" key="2">
    <source>
        <dbReference type="Proteomes" id="UP000676336"/>
    </source>
</evidence>
<dbReference type="Proteomes" id="UP000676336">
    <property type="component" value="Unassembled WGS sequence"/>
</dbReference>
<name>A0A8S3BUT6_9BILA</name>
<dbReference type="EMBL" id="CAJOBI010157572">
    <property type="protein sequence ID" value="CAF4838025.1"/>
    <property type="molecule type" value="Genomic_DNA"/>
</dbReference>
<reference evidence="1" key="1">
    <citation type="submission" date="2021-02" db="EMBL/GenBank/DDBJ databases">
        <authorList>
            <person name="Nowell W R."/>
        </authorList>
    </citation>
    <scope>NUCLEOTIDE SEQUENCE</scope>
</reference>
<protein>
    <submittedName>
        <fullName evidence="1">Uncharacterized protein</fullName>
    </submittedName>
</protein>
<sequence length="26" mass="2812">MGNNSGQQKGAEAMIVTKSLLDYLDQ</sequence>
<evidence type="ECO:0000313" key="1">
    <source>
        <dbReference type="EMBL" id="CAF4838025.1"/>
    </source>
</evidence>
<proteinExistence type="predicted"/>
<organism evidence="1 2">
    <name type="scientific">Rotaria magnacalcarata</name>
    <dbReference type="NCBI Taxonomy" id="392030"/>
    <lineage>
        <taxon>Eukaryota</taxon>
        <taxon>Metazoa</taxon>
        <taxon>Spiralia</taxon>
        <taxon>Gnathifera</taxon>
        <taxon>Rotifera</taxon>
        <taxon>Eurotatoria</taxon>
        <taxon>Bdelloidea</taxon>
        <taxon>Philodinida</taxon>
        <taxon>Philodinidae</taxon>
        <taxon>Rotaria</taxon>
    </lineage>
</organism>